<dbReference type="InterPro" id="IPR020476">
    <property type="entry name" value="Nudix_hydrolase"/>
</dbReference>
<dbReference type="GO" id="GO:0016787">
    <property type="term" value="F:hydrolase activity"/>
    <property type="evidence" value="ECO:0007669"/>
    <property type="project" value="UniProtKB-KW"/>
</dbReference>
<name>A0ABP6ZMW5_9ACTN</name>
<accession>A0ABP6ZMW5</accession>
<dbReference type="InterPro" id="IPR015797">
    <property type="entry name" value="NUDIX_hydrolase-like_dom_sf"/>
</dbReference>
<dbReference type="PRINTS" id="PR00502">
    <property type="entry name" value="NUDIXFAMILY"/>
</dbReference>
<dbReference type="SUPFAM" id="SSF53254">
    <property type="entry name" value="Phosphoglycerate mutase-like"/>
    <property type="match status" value="1"/>
</dbReference>
<comment type="caution">
    <text evidence="6">The sequence shown here is derived from an EMBL/GenBank/DDBJ whole genome shotgun (WGS) entry which is preliminary data.</text>
</comment>
<comment type="similarity">
    <text evidence="1 3">Belongs to the Nudix hydrolase family.</text>
</comment>
<gene>
    <name evidence="6" type="ORF">GCM10022236_09210</name>
</gene>
<evidence type="ECO:0000256" key="2">
    <source>
        <dbReference type="ARBA" id="ARBA00022801"/>
    </source>
</evidence>
<evidence type="ECO:0000313" key="7">
    <source>
        <dbReference type="Proteomes" id="UP001501490"/>
    </source>
</evidence>
<feature type="compositionally biased region" description="Polar residues" evidence="4">
    <location>
        <begin position="1"/>
        <end position="18"/>
    </location>
</feature>
<dbReference type="InterPro" id="IPR029033">
    <property type="entry name" value="His_PPase_superfam"/>
</dbReference>
<dbReference type="Proteomes" id="UP001501490">
    <property type="component" value="Unassembled WGS sequence"/>
</dbReference>
<keyword evidence="2 3" id="KW-0378">Hydrolase</keyword>
<proteinExistence type="inferred from homology"/>
<dbReference type="SUPFAM" id="SSF55811">
    <property type="entry name" value="Nudix"/>
    <property type="match status" value="1"/>
</dbReference>
<dbReference type="CDD" id="cd03673">
    <property type="entry name" value="NUDIX_Ap6A_hydrolase"/>
    <property type="match status" value="1"/>
</dbReference>
<dbReference type="Pfam" id="PF00293">
    <property type="entry name" value="NUDIX"/>
    <property type="match status" value="1"/>
</dbReference>
<dbReference type="RefSeq" id="WP_344801914.1">
    <property type="nucleotide sequence ID" value="NZ_BAABAB010000006.1"/>
</dbReference>
<dbReference type="PANTHER" id="PTHR21340:SF0">
    <property type="entry name" value="BIS(5'-NUCLEOSYL)-TETRAPHOSPHATASE [ASYMMETRICAL]"/>
    <property type="match status" value="1"/>
</dbReference>
<dbReference type="InterPro" id="IPR000086">
    <property type="entry name" value="NUDIX_hydrolase_dom"/>
</dbReference>
<evidence type="ECO:0000313" key="6">
    <source>
        <dbReference type="EMBL" id="GAA3609697.1"/>
    </source>
</evidence>
<feature type="region of interest" description="Disordered" evidence="4">
    <location>
        <begin position="1"/>
        <end position="22"/>
    </location>
</feature>
<evidence type="ECO:0000256" key="1">
    <source>
        <dbReference type="ARBA" id="ARBA00005582"/>
    </source>
</evidence>
<dbReference type="PROSITE" id="PS00893">
    <property type="entry name" value="NUDIX_BOX"/>
    <property type="match status" value="1"/>
</dbReference>
<evidence type="ECO:0000256" key="3">
    <source>
        <dbReference type="RuleBase" id="RU003476"/>
    </source>
</evidence>
<dbReference type="SMART" id="SM00855">
    <property type="entry name" value="PGAM"/>
    <property type="match status" value="1"/>
</dbReference>
<dbReference type="CDD" id="cd07067">
    <property type="entry name" value="HP_PGM_like"/>
    <property type="match status" value="1"/>
</dbReference>
<feature type="domain" description="Nudix hydrolase" evidence="5">
    <location>
        <begin position="18"/>
        <end position="147"/>
    </location>
</feature>
<evidence type="ECO:0000256" key="4">
    <source>
        <dbReference type="SAM" id="MobiDB-lite"/>
    </source>
</evidence>
<dbReference type="Pfam" id="PF00300">
    <property type="entry name" value="His_Phos_1"/>
    <property type="match status" value="1"/>
</dbReference>
<dbReference type="Gene3D" id="3.40.50.1240">
    <property type="entry name" value="Phosphoglycerate mutase-like"/>
    <property type="match status" value="1"/>
</dbReference>
<dbReference type="Gene3D" id="3.90.79.10">
    <property type="entry name" value="Nucleoside Triphosphate Pyrophosphohydrolase"/>
    <property type="match status" value="1"/>
</dbReference>
<dbReference type="InterPro" id="IPR013078">
    <property type="entry name" value="His_Pase_superF_clade-1"/>
</dbReference>
<dbReference type="EMBL" id="BAABAB010000006">
    <property type="protein sequence ID" value="GAA3609697.1"/>
    <property type="molecule type" value="Genomic_DNA"/>
</dbReference>
<dbReference type="InterPro" id="IPR051325">
    <property type="entry name" value="Nudix_hydrolase_domain"/>
</dbReference>
<dbReference type="PANTHER" id="PTHR21340">
    <property type="entry name" value="DIADENOSINE 5,5-P1,P4-TETRAPHOSPHATE PYROPHOSPHOHYDROLASE MUTT"/>
    <property type="match status" value="1"/>
</dbReference>
<dbReference type="PROSITE" id="PS51462">
    <property type="entry name" value="NUDIX"/>
    <property type="match status" value="1"/>
</dbReference>
<evidence type="ECO:0000259" key="5">
    <source>
        <dbReference type="PROSITE" id="PS51462"/>
    </source>
</evidence>
<sequence length="308" mass="34018">MTTVQRSSTRRSVGTTGRPTLAGGAVVTRQHPVRGREVVIIHRKRYDDWTLPKGKVHAGESIPAAAVREVEEETGVRIRLGVPLDTIRYEVPKAGIKQVDYWAGTMLSAVRRAPDAEVDVVSWLPIRAALGRLTYAHDHFLLEQFLEQPPTTPLILVRHGKAMDRKDWSKKDSARPLASRGRSQSKKLVPMLDAYGITRLVTSTSARCVSTMLPYAESHKLVCEQHPQLTEEEGADDPKGVRKTIQAIRQVALSSGEPTAICIHRPVLPHILAALDMAPLQLATGEFVVAHLSVRGEVHAIERHRPIG</sequence>
<reference evidence="7" key="1">
    <citation type="journal article" date="2019" name="Int. J. Syst. Evol. Microbiol.">
        <title>The Global Catalogue of Microorganisms (GCM) 10K type strain sequencing project: providing services to taxonomists for standard genome sequencing and annotation.</title>
        <authorList>
            <consortium name="The Broad Institute Genomics Platform"/>
            <consortium name="The Broad Institute Genome Sequencing Center for Infectious Disease"/>
            <person name="Wu L."/>
            <person name="Ma J."/>
        </authorList>
    </citation>
    <scope>NUCLEOTIDE SEQUENCE [LARGE SCALE GENOMIC DNA]</scope>
    <source>
        <strain evidence="7">JCM 16929</strain>
    </source>
</reference>
<organism evidence="6 7">
    <name type="scientific">Microlunatus ginsengisoli</name>
    <dbReference type="NCBI Taxonomy" id="363863"/>
    <lineage>
        <taxon>Bacteria</taxon>
        <taxon>Bacillati</taxon>
        <taxon>Actinomycetota</taxon>
        <taxon>Actinomycetes</taxon>
        <taxon>Propionibacteriales</taxon>
        <taxon>Propionibacteriaceae</taxon>
        <taxon>Microlunatus</taxon>
    </lineage>
</organism>
<protein>
    <submittedName>
        <fullName evidence="6">NUDIX hydrolase</fullName>
    </submittedName>
</protein>
<keyword evidence="7" id="KW-1185">Reference proteome</keyword>
<dbReference type="InterPro" id="IPR020084">
    <property type="entry name" value="NUDIX_hydrolase_CS"/>
</dbReference>